<keyword evidence="3" id="KW-0479">Metal-binding</keyword>
<evidence type="ECO:0000256" key="6">
    <source>
        <dbReference type="ARBA" id="ARBA00022837"/>
    </source>
</evidence>
<dbReference type="GO" id="GO:0046872">
    <property type="term" value="F:metal ion binding"/>
    <property type="evidence" value="ECO:0007669"/>
    <property type="project" value="UniProtKB-KW"/>
</dbReference>
<dbReference type="RefSeq" id="XP_062633499.1">
    <property type="nucleotide sequence ID" value="XM_062782063.1"/>
</dbReference>
<dbReference type="SUPFAM" id="SSF53474">
    <property type="entry name" value="alpha/beta-Hydrolases"/>
    <property type="match status" value="1"/>
</dbReference>
<organism evidence="9 10">
    <name type="scientific">Dichotomopilus funicola</name>
    <dbReference type="NCBI Taxonomy" id="1934379"/>
    <lineage>
        <taxon>Eukaryota</taxon>
        <taxon>Fungi</taxon>
        <taxon>Dikarya</taxon>
        <taxon>Ascomycota</taxon>
        <taxon>Pezizomycotina</taxon>
        <taxon>Sordariomycetes</taxon>
        <taxon>Sordariomycetidae</taxon>
        <taxon>Sordariales</taxon>
        <taxon>Chaetomiaceae</taxon>
        <taxon>Dichotomopilus</taxon>
    </lineage>
</organism>
<proteinExistence type="inferred from homology"/>
<evidence type="ECO:0000256" key="4">
    <source>
        <dbReference type="ARBA" id="ARBA00022729"/>
    </source>
</evidence>
<reference evidence="9" key="2">
    <citation type="submission" date="2023-05" db="EMBL/GenBank/DDBJ databases">
        <authorList>
            <consortium name="Lawrence Berkeley National Laboratory"/>
            <person name="Steindorff A."/>
            <person name="Hensen N."/>
            <person name="Bonometti L."/>
            <person name="Westerberg I."/>
            <person name="Brannstrom I.O."/>
            <person name="Guillou S."/>
            <person name="Cros-Aarteil S."/>
            <person name="Calhoun S."/>
            <person name="Haridas S."/>
            <person name="Kuo A."/>
            <person name="Mondo S."/>
            <person name="Pangilinan J."/>
            <person name="Riley R."/>
            <person name="Labutti K."/>
            <person name="Andreopoulos B."/>
            <person name="Lipzen A."/>
            <person name="Chen C."/>
            <person name="Yanf M."/>
            <person name="Daum C."/>
            <person name="Ng V."/>
            <person name="Clum A."/>
            <person name="Ohm R."/>
            <person name="Martin F."/>
            <person name="Silar P."/>
            <person name="Natvig D."/>
            <person name="Lalanne C."/>
            <person name="Gautier V."/>
            <person name="Ament-Velasquez S.L."/>
            <person name="Kruys A."/>
            <person name="Hutchinson M.I."/>
            <person name="Powell A.J."/>
            <person name="Barry K."/>
            <person name="Miller A.N."/>
            <person name="Grigoriev I.V."/>
            <person name="Debuchy R."/>
            <person name="Gladieux P."/>
            <person name="Thoren M.H."/>
            <person name="Johannesson H."/>
        </authorList>
    </citation>
    <scope>NUCLEOTIDE SEQUENCE</scope>
    <source>
        <strain evidence="9">CBS 141.50</strain>
    </source>
</reference>
<dbReference type="PANTHER" id="PTHR33938">
    <property type="entry name" value="FERULOYL ESTERASE B-RELATED"/>
    <property type="match status" value="1"/>
</dbReference>
<dbReference type="Proteomes" id="UP001302676">
    <property type="component" value="Unassembled WGS sequence"/>
</dbReference>
<name>A0AAN6UVZ9_9PEZI</name>
<dbReference type="InterPro" id="IPR011118">
    <property type="entry name" value="Tannase/feruloyl_esterase"/>
</dbReference>
<gene>
    <name evidence="9" type="ORF">C8A04DRAFT_32335</name>
</gene>
<evidence type="ECO:0000256" key="1">
    <source>
        <dbReference type="ARBA" id="ARBA00006249"/>
    </source>
</evidence>
<dbReference type="AlphaFoldDB" id="A0AAN6UVZ9"/>
<keyword evidence="6" id="KW-0106">Calcium</keyword>
<sequence>MFSLFGLLGLTAITTATPTAQSHSPSHDCTSLPHPHLPGAEILSVTGTELINFTVPAVPPLLNENITDINVCAVTVTLTHIDTTHTDTQPNDTVTIQIWLPLKSHSQWSSRFIGVGGSAWAAGIPPLTIAPYAAHRGFAAAATDAGLTPGPDGDILDPSPWALNSEGSINEVLLENFASRSVHDLAVVGKAVTEAYYGRPAEYAYWEGCSTGGRQGLVTAQRYPGDFDGIVAGAPAGYWTWYVMAELWPQVVMNEEGYYPNKCEWDAVRGDVVEVCDGLDGVVDGVVGDLGACEKVYRPERTLPGKRVVCEEDGTEVVLSERLARMAESIWKGPKTESGSPLWYGLTLGAPLDSLAGTVAVNESSTDRIGAPFPVARDWTRFWVTQNPSFDFSTLDSAGLRDLFAQSVAKFEAVIDSSEPDLSRFHQAGGKLLVWHGEADHIIFPQDSIRYHQEVQKAAGSKKSVDEFFRLFVAPGVDHCALGSIDGAGPTDALAAVIDWVEKDKAPRELPAATLATAKNQFTRKLCAYPLVARYDGKGDPAKAESYNCVAQSTCAQVEWAAE</sequence>
<dbReference type="PANTHER" id="PTHR33938:SF8">
    <property type="entry name" value="CARBOXYLIC ESTER HYDROLASE"/>
    <property type="match status" value="1"/>
</dbReference>
<dbReference type="Gene3D" id="3.40.50.1820">
    <property type="entry name" value="alpha/beta hydrolase"/>
    <property type="match status" value="2"/>
</dbReference>
<keyword evidence="10" id="KW-1185">Reference proteome</keyword>
<comment type="caution">
    <text evidence="9">The sequence shown here is derived from an EMBL/GenBank/DDBJ whole genome shotgun (WGS) entry which is preliminary data.</text>
</comment>
<accession>A0AAN6UVZ9</accession>
<evidence type="ECO:0000313" key="9">
    <source>
        <dbReference type="EMBL" id="KAK4140128.1"/>
    </source>
</evidence>
<protein>
    <recommendedName>
        <fullName evidence="8">Carboxylic ester hydrolase</fullName>
        <ecNumber evidence="8">3.1.1.-</ecNumber>
    </recommendedName>
</protein>
<evidence type="ECO:0000313" key="10">
    <source>
        <dbReference type="Proteomes" id="UP001302676"/>
    </source>
</evidence>
<dbReference type="EMBL" id="MU853639">
    <property type="protein sequence ID" value="KAK4140128.1"/>
    <property type="molecule type" value="Genomic_DNA"/>
</dbReference>
<evidence type="ECO:0000256" key="8">
    <source>
        <dbReference type="RuleBase" id="RU361238"/>
    </source>
</evidence>
<keyword evidence="5 8" id="KW-0378">Hydrolase</keyword>
<evidence type="ECO:0000256" key="7">
    <source>
        <dbReference type="ARBA" id="ARBA00023157"/>
    </source>
</evidence>
<dbReference type="InterPro" id="IPR029058">
    <property type="entry name" value="AB_hydrolase_fold"/>
</dbReference>
<dbReference type="GO" id="GO:0030600">
    <property type="term" value="F:feruloyl esterase activity"/>
    <property type="evidence" value="ECO:0007669"/>
    <property type="project" value="UniProtKB-ARBA"/>
</dbReference>
<comment type="similarity">
    <text evidence="1 8">Belongs to the tannase family.</text>
</comment>
<dbReference type="GeneID" id="87818676"/>
<feature type="signal peptide" evidence="8">
    <location>
        <begin position="1"/>
        <end position="16"/>
    </location>
</feature>
<keyword evidence="7" id="KW-1015">Disulfide bond</keyword>
<evidence type="ECO:0000256" key="3">
    <source>
        <dbReference type="ARBA" id="ARBA00022723"/>
    </source>
</evidence>
<reference evidence="9" key="1">
    <citation type="journal article" date="2023" name="Mol. Phylogenet. Evol.">
        <title>Genome-scale phylogeny and comparative genomics of the fungal order Sordariales.</title>
        <authorList>
            <person name="Hensen N."/>
            <person name="Bonometti L."/>
            <person name="Westerberg I."/>
            <person name="Brannstrom I.O."/>
            <person name="Guillou S."/>
            <person name="Cros-Aarteil S."/>
            <person name="Calhoun S."/>
            <person name="Haridas S."/>
            <person name="Kuo A."/>
            <person name="Mondo S."/>
            <person name="Pangilinan J."/>
            <person name="Riley R."/>
            <person name="LaButti K."/>
            <person name="Andreopoulos B."/>
            <person name="Lipzen A."/>
            <person name="Chen C."/>
            <person name="Yan M."/>
            <person name="Daum C."/>
            <person name="Ng V."/>
            <person name="Clum A."/>
            <person name="Steindorff A."/>
            <person name="Ohm R.A."/>
            <person name="Martin F."/>
            <person name="Silar P."/>
            <person name="Natvig D.O."/>
            <person name="Lalanne C."/>
            <person name="Gautier V."/>
            <person name="Ament-Velasquez S.L."/>
            <person name="Kruys A."/>
            <person name="Hutchinson M.I."/>
            <person name="Powell A.J."/>
            <person name="Barry K."/>
            <person name="Miller A.N."/>
            <person name="Grigoriev I.V."/>
            <person name="Debuchy R."/>
            <person name="Gladieux P."/>
            <person name="Hiltunen Thoren M."/>
            <person name="Johannesson H."/>
        </authorList>
    </citation>
    <scope>NUCLEOTIDE SEQUENCE</scope>
    <source>
        <strain evidence="9">CBS 141.50</strain>
    </source>
</reference>
<dbReference type="Pfam" id="PF07519">
    <property type="entry name" value="Tannase"/>
    <property type="match status" value="1"/>
</dbReference>
<dbReference type="EC" id="3.1.1.-" evidence="8"/>
<evidence type="ECO:0000256" key="2">
    <source>
        <dbReference type="ARBA" id="ARBA00022487"/>
    </source>
</evidence>
<feature type="chain" id="PRO_5042665168" description="Carboxylic ester hydrolase" evidence="8">
    <location>
        <begin position="17"/>
        <end position="563"/>
    </location>
</feature>
<keyword evidence="4 8" id="KW-0732">Signal</keyword>
<keyword evidence="2" id="KW-0719">Serine esterase</keyword>
<evidence type="ECO:0000256" key="5">
    <source>
        <dbReference type="ARBA" id="ARBA00022801"/>
    </source>
</evidence>